<keyword evidence="5 9" id="KW-0999">Mitochondrion inner membrane</keyword>
<evidence type="ECO:0000313" key="12">
    <source>
        <dbReference type="RefSeq" id="XP_005098761.1"/>
    </source>
</evidence>
<evidence type="ECO:0000256" key="2">
    <source>
        <dbReference type="ARBA" id="ARBA00004434"/>
    </source>
</evidence>
<dbReference type="GeneID" id="101861728"/>
<dbReference type="Proteomes" id="UP000694888">
    <property type="component" value="Unplaced"/>
</dbReference>
<evidence type="ECO:0000256" key="6">
    <source>
        <dbReference type="ARBA" id="ARBA00022989"/>
    </source>
</evidence>
<evidence type="ECO:0000256" key="7">
    <source>
        <dbReference type="ARBA" id="ARBA00023128"/>
    </source>
</evidence>
<comment type="subcellular location">
    <subcellularLocation>
        <location evidence="2 9">Mitochondrion inner membrane</location>
        <topology evidence="2 9">Single-pass membrane protein</topology>
    </subcellularLocation>
</comment>
<evidence type="ECO:0000256" key="9">
    <source>
        <dbReference type="RuleBase" id="RU363011"/>
    </source>
</evidence>
<dbReference type="RefSeq" id="XP_005098762.1">
    <property type="nucleotide sequence ID" value="XM_005098705.3"/>
</dbReference>
<name>A0ABM0JPW7_APLCA</name>
<dbReference type="InterPro" id="IPR007512">
    <property type="entry name" value="Mic10"/>
</dbReference>
<evidence type="ECO:0000256" key="5">
    <source>
        <dbReference type="ARBA" id="ARBA00022792"/>
    </source>
</evidence>
<sequence length="161" mass="17674">MDGQVRSEDVYGEKIDRCLYNGLVKFVGGVGVGIVFSALLFKRKPWPVTLGAGLGLGMGVASCNYEFKYGLPLSRSPELASLKVGEEMTFSSVEEVRDMGEEMSNMGEGRPCAEESEYCDSSARYVQPPCRPSPRRVEYPPYRPAGGCHMQQQCPPCGRDC</sequence>
<evidence type="ECO:0000313" key="13">
    <source>
        <dbReference type="RefSeq" id="XP_005098762.1"/>
    </source>
</evidence>
<keyword evidence="4 9" id="KW-0812">Transmembrane</keyword>
<feature type="transmembrane region" description="Helical" evidence="9">
    <location>
        <begin position="20"/>
        <end position="41"/>
    </location>
</feature>
<dbReference type="RefSeq" id="XP_005098760.1">
    <property type="nucleotide sequence ID" value="XM_005098703.3"/>
</dbReference>
<evidence type="ECO:0000256" key="4">
    <source>
        <dbReference type="ARBA" id="ARBA00022692"/>
    </source>
</evidence>
<dbReference type="Pfam" id="PF04418">
    <property type="entry name" value="DUF543"/>
    <property type="match status" value="1"/>
</dbReference>
<dbReference type="RefSeq" id="XP_005098761.1">
    <property type="nucleotide sequence ID" value="XM_005098704.3"/>
</dbReference>
<gene>
    <name evidence="11 12 13" type="primary">LOC101861728</name>
</gene>
<keyword evidence="7 9" id="KW-0496">Mitochondrion</keyword>
<keyword evidence="6 9" id="KW-1133">Transmembrane helix</keyword>
<comment type="similarity">
    <text evidence="3 9">Belongs to the MICOS complex subunit Mic10 family.</text>
</comment>
<evidence type="ECO:0000256" key="3">
    <source>
        <dbReference type="ARBA" id="ARBA00006792"/>
    </source>
</evidence>
<organism evidence="10 12">
    <name type="scientific">Aplysia californica</name>
    <name type="common">California sea hare</name>
    <dbReference type="NCBI Taxonomy" id="6500"/>
    <lineage>
        <taxon>Eukaryota</taxon>
        <taxon>Metazoa</taxon>
        <taxon>Spiralia</taxon>
        <taxon>Lophotrochozoa</taxon>
        <taxon>Mollusca</taxon>
        <taxon>Gastropoda</taxon>
        <taxon>Heterobranchia</taxon>
        <taxon>Euthyneura</taxon>
        <taxon>Tectipleura</taxon>
        <taxon>Aplysiida</taxon>
        <taxon>Aplysioidea</taxon>
        <taxon>Aplysiidae</taxon>
        <taxon>Aplysia</taxon>
    </lineage>
</organism>
<keyword evidence="8 9" id="KW-0472">Membrane</keyword>
<evidence type="ECO:0000256" key="1">
    <source>
        <dbReference type="ARBA" id="ARBA00002689"/>
    </source>
</evidence>
<evidence type="ECO:0000313" key="11">
    <source>
        <dbReference type="RefSeq" id="XP_005098760.1"/>
    </source>
</evidence>
<comment type="function">
    <text evidence="1 9">Component of the MICOS complex, a large protein complex of the mitochondrial inner membrane that plays crucial roles in the maintenance of crista junctions, inner membrane architecture, and formation of contact sites to the outer membrane.</text>
</comment>
<protein>
    <recommendedName>
        <fullName evidence="9">MICOS complex subunit MIC10</fullName>
    </recommendedName>
</protein>
<dbReference type="PANTHER" id="PTHR21304">
    <property type="entry name" value="MICOS COMPLEX SUBUNIT MIC10"/>
    <property type="match status" value="1"/>
</dbReference>
<accession>A0ABM0JPW7</accession>
<evidence type="ECO:0000313" key="10">
    <source>
        <dbReference type="Proteomes" id="UP000694888"/>
    </source>
</evidence>
<proteinExistence type="inferred from homology"/>
<keyword evidence="10" id="KW-1185">Reference proteome</keyword>
<dbReference type="PANTHER" id="PTHR21304:SF0">
    <property type="entry name" value="MICOS COMPLEX SUBUNIT MIC10"/>
    <property type="match status" value="1"/>
</dbReference>
<comment type="subunit">
    <text evidence="9">Component of the mitochondrial contact site and cristae organizing system (MICOS) complex.</text>
</comment>
<evidence type="ECO:0000256" key="8">
    <source>
        <dbReference type="ARBA" id="ARBA00023136"/>
    </source>
</evidence>
<reference evidence="11 12" key="1">
    <citation type="submission" date="2025-05" db="UniProtKB">
        <authorList>
            <consortium name="RefSeq"/>
        </authorList>
    </citation>
    <scope>IDENTIFICATION</scope>
</reference>